<feature type="region of interest" description="Disordered" evidence="1">
    <location>
        <begin position="628"/>
        <end position="661"/>
    </location>
</feature>
<evidence type="ECO:0000256" key="1">
    <source>
        <dbReference type="SAM" id="MobiDB-lite"/>
    </source>
</evidence>
<gene>
    <name evidence="3" type="ORF">GCM10010345_11280</name>
</gene>
<dbReference type="RefSeq" id="WP_229917023.1">
    <property type="nucleotide sequence ID" value="NZ_BMVN01000003.1"/>
</dbReference>
<keyword evidence="2" id="KW-1133">Transmembrane helix</keyword>
<dbReference type="Pfam" id="PF13576">
    <property type="entry name" value="Pentapeptide_3"/>
    <property type="match status" value="4"/>
</dbReference>
<organism evidence="3 4">
    <name type="scientific">Streptomyces canarius</name>
    <dbReference type="NCBI Taxonomy" id="285453"/>
    <lineage>
        <taxon>Bacteria</taxon>
        <taxon>Bacillati</taxon>
        <taxon>Actinomycetota</taxon>
        <taxon>Actinomycetes</taxon>
        <taxon>Kitasatosporales</taxon>
        <taxon>Streptomycetaceae</taxon>
        <taxon>Streptomyces</taxon>
    </lineage>
</organism>
<dbReference type="Gene3D" id="2.160.20.80">
    <property type="entry name" value="E3 ubiquitin-protein ligase SopA"/>
    <property type="match status" value="3"/>
</dbReference>
<dbReference type="Proteomes" id="UP000653644">
    <property type="component" value="Unassembled WGS sequence"/>
</dbReference>
<evidence type="ECO:0000313" key="3">
    <source>
        <dbReference type="EMBL" id="GHA08674.1"/>
    </source>
</evidence>
<dbReference type="EMBL" id="BMVN01000003">
    <property type="protein sequence ID" value="GHA08674.1"/>
    <property type="molecule type" value="Genomic_DNA"/>
</dbReference>
<dbReference type="PANTHER" id="PTHR14136">
    <property type="entry name" value="BTB_POZ DOMAIN-CONTAINING PROTEIN KCTD9"/>
    <property type="match status" value="1"/>
</dbReference>
<proteinExistence type="predicted"/>
<comment type="caution">
    <text evidence="3">The sequence shown here is derived from an EMBL/GenBank/DDBJ whole genome shotgun (WGS) entry which is preliminary data.</text>
</comment>
<protein>
    <recommendedName>
        <fullName evidence="5">Pentapeptide repeat-containing protein</fullName>
    </recommendedName>
</protein>
<sequence length="840" mass="89657">MSAPSLPSWTYCGHGADPATDPVGCTGIHVPGQTACLAHLGDAERTTYLSGLTPGNDIDHRGTPFTEQLLNDLLNALRDPTTGNPHLGRAAFTGAQFSGDAGFAGAQFYDDAGFTGAQFSSGANFVGAQFSVRAGFRGAQFSGDAQFLGAQFSSRAEFGRAQFSSRAVFPGAQFSGDAWFGGAQFSSRVEFGRAQFFNRTQFGRAQFAGRAEFGRAQFSGRAGFVEAQFSSDAGFTGAQFSSGANFDDAQFSGDANFDDAQFSGRVGFRGAQFSGDADFDGAQFAGDAAFDGAQFAGDAAFGRAQFAGDAEFDGAQFSSKAAFGRAQFFSRTQFDRAQFAGHADFDSAQFDGHAWFVGAQFSDHAWYTDAQFSSNAEFGRAQFSGHAGFDRAQFSSEAQFNEAQFSGEAGFVGAQFSGHARFVEAQFSGEAVFPGAQFSGQASFGGAQFSGDAWFGEARFEGASVFGPLVCAGMVVLSGAVFVLPVTLEMAAREVVAERTRWESTATIRLRYATVDLSHAVLSAPVAVTAAAARFIKPDGGALDEQALTGSADVRVASVQGVDAAHLVLTDADLSDCLFSGAFHLDQIRLEGRTIFADAPTGWHRRGIRPIRFTRRRVLAEEHHWRARTAGQPALPAGEASDPRLWRPGPHHADPAGTPGPEDAAALYRHLRKAFEDGKNEPGAADFYYGECEMRRHDTSGTSKGERRLLWGYWLLSGYGLRASRAFTWLLAAMTLTVLFLMGVGLPTHDPDPATTGTLNGSRISLNTSTPDPALRGGWPKRITWARAEKATRVAINSVVFRSSGQNLTTAGTYIEMTSRLLEPTLLALGVLAIRGRIKR</sequence>
<evidence type="ECO:0000313" key="4">
    <source>
        <dbReference type="Proteomes" id="UP000653644"/>
    </source>
</evidence>
<keyword evidence="2" id="KW-0812">Transmembrane</keyword>
<dbReference type="InterPro" id="IPR001646">
    <property type="entry name" value="5peptide_repeat"/>
</dbReference>
<accession>A0ABQ3CKJ4</accession>
<reference evidence="4" key="1">
    <citation type="journal article" date="2019" name="Int. J. Syst. Evol. Microbiol.">
        <title>The Global Catalogue of Microorganisms (GCM) 10K type strain sequencing project: providing services to taxonomists for standard genome sequencing and annotation.</title>
        <authorList>
            <consortium name="The Broad Institute Genomics Platform"/>
            <consortium name="The Broad Institute Genome Sequencing Center for Infectious Disease"/>
            <person name="Wu L."/>
            <person name="Ma J."/>
        </authorList>
    </citation>
    <scope>NUCLEOTIDE SEQUENCE [LARGE SCALE GENOMIC DNA]</scope>
    <source>
        <strain evidence="4">JCM 4733</strain>
    </source>
</reference>
<dbReference type="PANTHER" id="PTHR14136:SF17">
    <property type="entry name" value="BTB_POZ DOMAIN-CONTAINING PROTEIN KCTD9"/>
    <property type="match status" value="1"/>
</dbReference>
<name>A0ABQ3CKJ4_9ACTN</name>
<dbReference type="InterPro" id="IPR051082">
    <property type="entry name" value="Pentapeptide-BTB/POZ_domain"/>
</dbReference>
<evidence type="ECO:0008006" key="5">
    <source>
        <dbReference type="Google" id="ProtNLM"/>
    </source>
</evidence>
<evidence type="ECO:0000256" key="2">
    <source>
        <dbReference type="SAM" id="Phobius"/>
    </source>
</evidence>
<keyword evidence="4" id="KW-1185">Reference proteome</keyword>
<keyword evidence="2" id="KW-0472">Membrane</keyword>
<feature type="transmembrane region" description="Helical" evidence="2">
    <location>
        <begin position="726"/>
        <end position="746"/>
    </location>
</feature>